<keyword evidence="2" id="KW-1185">Reference proteome</keyword>
<proteinExistence type="predicted"/>
<dbReference type="EMBL" id="LSRX01001172">
    <property type="protein sequence ID" value="OLP82721.1"/>
    <property type="molecule type" value="Genomic_DNA"/>
</dbReference>
<protein>
    <submittedName>
        <fullName evidence="1">Uncharacterized protein</fullName>
    </submittedName>
</protein>
<dbReference type="AlphaFoldDB" id="A0A1Q9CIH1"/>
<gene>
    <name evidence="1" type="ORF">AK812_SmicGene36599</name>
</gene>
<reference evidence="1 2" key="1">
    <citation type="submission" date="2016-02" db="EMBL/GenBank/DDBJ databases">
        <title>Genome analysis of coral dinoflagellate symbionts highlights evolutionary adaptations to a symbiotic lifestyle.</title>
        <authorList>
            <person name="Aranda M."/>
            <person name="Li Y."/>
            <person name="Liew Y.J."/>
            <person name="Baumgarten S."/>
            <person name="Simakov O."/>
            <person name="Wilson M."/>
            <person name="Piel J."/>
            <person name="Ashoor H."/>
            <person name="Bougouffa S."/>
            <person name="Bajic V.B."/>
            <person name="Ryu T."/>
            <person name="Ravasi T."/>
            <person name="Bayer T."/>
            <person name="Micklem G."/>
            <person name="Kim H."/>
            <person name="Bhak J."/>
            <person name="Lajeunesse T.C."/>
            <person name="Voolstra C.R."/>
        </authorList>
    </citation>
    <scope>NUCLEOTIDE SEQUENCE [LARGE SCALE GENOMIC DNA]</scope>
    <source>
        <strain evidence="1 2">CCMP2467</strain>
    </source>
</reference>
<sequence length="498" mass="54053">MIENALDDLCRELTLPGHIYYDSLEELLLLNALHCLAAAVERNVPPSLSMASTNELCYMASRLLPPEELERFQEYAAALGRLLPGTDTIGFPPMLGPPQDGMHEAEFTAAGYLQTGSGSLWSAVRHVVSLLPFREVKRQHQAKLQQQFSAGAYGHRGFVGLCKQTEQFGSVLCLLNMLACSLHSGHAWTTVVITVNNVAGLHVDRQNAPFCSLVIGLSHHCQGHMWIQRSRGMPWTGPGLAPAAAGHRLDVSAKAYLLPTFSHPHCTEPSTVGDRLVLIAYVIGQYESLSSSHVCKLQDLGFCPPRVIPAGASSTESEIEVSVHVRRVAVSLRSRGLFRATTELCAGCLAIRGGPADMAMARRTCRPTGDIVPVALFAFELEVSGIAADARHIYTPERLVDSVGLTMVDPGGLMPGCALLTPAQSCRNTAAVAEAVVTRWEHRRKEWTITKRMRVTTSLPGAIGAILLTRRWAGTASFVIRSVAIRQYLRYCNASGAK</sequence>
<comment type="caution">
    <text evidence="1">The sequence shown here is derived from an EMBL/GenBank/DDBJ whole genome shotgun (WGS) entry which is preliminary data.</text>
</comment>
<name>A0A1Q9CIH1_SYMMI</name>
<evidence type="ECO:0000313" key="2">
    <source>
        <dbReference type="Proteomes" id="UP000186817"/>
    </source>
</evidence>
<dbReference type="OrthoDB" id="410128at2759"/>
<accession>A0A1Q9CIH1</accession>
<organism evidence="1 2">
    <name type="scientific">Symbiodinium microadriaticum</name>
    <name type="common">Dinoflagellate</name>
    <name type="synonym">Zooxanthella microadriatica</name>
    <dbReference type="NCBI Taxonomy" id="2951"/>
    <lineage>
        <taxon>Eukaryota</taxon>
        <taxon>Sar</taxon>
        <taxon>Alveolata</taxon>
        <taxon>Dinophyceae</taxon>
        <taxon>Suessiales</taxon>
        <taxon>Symbiodiniaceae</taxon>
        <taxon>Symbiodinium</taxon>
    </lineage>
</organism>
<dbReference type="Proteomes" id="UP000186817">
    <property type="component" value="Unassembled WGS sequence"/>
</dbReference>
<evidence type="ECO:0000313" key="1">
    <source>
        <dbReference type="EMBL" id="OLP82721.1"/>
    </source>
</evidence>